<feature type="transmembrane region" description="Helical" evidence="7">
    <location>
        <begin position="37"/>
        <end position="58"/>
    </location>
</feature>
<dbReference type="EMBL" id="SIRE01000015">
    <property type="protein sequence ID" value="TBL75983.1"/>
    <property type="molecule type" value="Genomic_DNA"/>
</dbReference>
<feature type="transmembrane region" description="Helical" evidence="7">
    <location>
        <begin position="163"/>
        <end position="184"/>
    </location>
</feature>
<feature type="transmembrane region" description="Helical" evidence="7">
    <location>
        <begin position="205"/>
        <end position="227"/>
    </location>
</feature>
<dbReference type="Proteomes" id="UP000293142">
    <property type="component" value="Unassembled WGS sequence"/>
</dbReference>
<keyword evidence="6 7" id="KW-0472">Membrane</keyword>
<dbReference type="CDD" id="cd06261">
    <property type="entry name" value="TM_PBP2"/>
    <property type="match status" value="1"/>
</dbReference>
<evidence type="ECO:0000256" key="4">
    <source>
        <dbReference type="ARBA" id="ARBA00022692"/>
    </source>
</evidence>
<keyword evidence="3" id="KW-1003">Cell membrane</keyword>
<gene>
    <name evidence="9" type="ORF">EYB31_20695</name>
</gene>
<evidence type="ECO:0000256" key="1">
    <source>
        <dbReference type="ARBA" id="ARBA00004651"/>
    </source>
</evidence>
<dbReference type="SUPFAM" id="SSF161098">
    <property type="entry name" value="MetI-like"/>
    <property type="match status" value="1"/>
</dbReference>
<dbReference type="PROSITE" id="PS50928">
    <property type="entry name" value="ABC_TM1"/>
    <property type="match status" value="1"/>
</dbReference>
<protein>
    <submittedName>
        <fullName evidence="9">Carbohydrate ABC transporter permease</fullName>
    </submittedName>
</protein>
<dbReference type="InterPro" id="IPR035906">
    <property type="entry name" value="MetI-like_sf"/>
</dbReference>
<reference evidence="9 10" key="1">
    <citation type="submission" date="2019-02" db="EMBL/GenBank/DDBJ databases">
        <title>Paenibacillus sp. nov., isolated from surface-sterilized tissue of Thalictrum simplex L.</title>
        <authorList>
            <person name="Tuo L."/>
        </authorList>
    </citation>
    <scope>NUCLEOTIDE SEQUENCE [LARGE SCALE GENOMIC DNA]</scope>
    <source>
        <strain evidence="9 10">N2SHLJ1</strain>
    </source>
</reference>
<dbReference type="PANTHER" id="PTHR43744:SF9">
    <property type="entry name" value="POLYGALACTURONAN_RHAMNOGALACTURONAN TRANSPORT SYSTEM PERMEASE PROTEIN YTCP"/>
    <property type="match status" value="1"/>
</dbReference>
<comment type="caution">
    <text evidence="9">The sequence shown here is derived from an EMBL/GenBank/DDBJ whole genome shotgun (WGS) entry which is preliminary data.</text>
</comment>
<dbReference type="InterPro" id="IPR000515">
    <property type="entry name" value="MetI-like"/>
</dbReference>
<evidence type="ECO:0000313" key="9">
    <source>
        <dbReference type="EMBL" id="TBL75983.1"/>
    </source>
</evidence>
<dbReference type="AlphaFoldDB" id="A0A4Q9DNF5"/>
<keyword evidence="5 7" id="KW-1133">Transmembrane helix</keyword>
<comment type="similarity">
    <text evidence="7">Belongs to the binding-protein-dependent transport system permease family.</text>
</comment>
<evidence type="ECO:0000256" key="3">
    <source>
        <dbReference type="ARBA" id="ARBA00022475"/>
    </source>
</evidence>
<feature type="transmembrane region" description="Helical" evidence="7">
    <location>
        <begin position="278"/>
        <end position="297"/>
    </location>
</feature>
<proteinExistence type="inferred from homology"/>
<dbReference type="OrthoDB" id="9810086at2"/>
<sequence>MRRGGCILKAASTRATHPAAAAVKRKWPLSHYVFNVVNYVLLACVALAAVIPFLYILAGSLTPAADMNKAGFTLIPSRFTLEAYSYLLSSEAVLRGLGVSVYITVVGTLVNIVFTVLMAYALARKDLKGRQPIMLMVIFSMLFSGGMIPTFLIVKAMGLLDSYWSLMIPGAINAFNLIVMKNFFQQLPEGLEESAKIDGCNDLGILVRIVVPLSLPAIVTFVMFYAVGHWNSYFTAILYINDNEKWPLQVLVRQLIILSQGGLGEGNQDSFNIPAQTVNMAMIVLSTLPILLVYPFLQKHFAKGVLLGSVKG</sequence>
<keyword evidence="10" id="KW-1185">Reference proteome</keyword>
<evidence type="ECO:0000256" key="5">
    <source>
        <dbReference type="ARBA" id="ARBA00022989"/>
    </source>
</evidence>
<organism evidence="9 10">
    <name type="scientific">Paenibacillus thalictri</name>
    <dbReference type="NCBI Taxonomy" id="2527873"/>
    <lineage>
        <taxon>Bacteria</taxon>
        <taxon>Bacillati</taxon>
        <taxon>Bacillota</taxon>
        <taxon>Bacilli</taxon>
        <taxon>Bacillales</taxon>
        <taxon>Paenibacillaceae</taxon>
        <taxon>Paenibacillus</taxon>
    </lineage>
</organism>
<evidence type="ECO:0000256" key="2">
    <source>
        <dbReference type="ARBA" id="ARBA00022448"/>
    </source>
</evidence>
<feature type="transmembrane region" description="Helical" evidence="7">
    <location>
        <begin position="99"/>
        <end position="123"/>
    </location>
</feature>
<evidence type="ECO:0000259" key="8">
    <source>
        <dbReference type="PROSITE" id="PS50928"/>
    </source>
</evidence>
<dbReference type="GO" id="GO:0005886">
    <property type="term" value="C:plasma membrane"/>
    <property type="evidence" value="ECO:0007669"/>
    <property type="project" value="UniProtKB-SubCell"/>
</dbReference>
<comment type="subcellular location">
    <subcellularLocation>
        <location evidence="1 7">Cell membrane</location>
        <topology evidence="1 7">Multi-pass membrane protein</topology>
    </subcellularLocation>
</comment>
<accession>A0A4Q9DNF5</accession>
<name>A0A4Q9DNF5_9BACL</name>
<feature type="domain" description="ABC transmembrane type-1" evidence="8">
    <location>
        <begin position="97"/>
        <end position="294"/>
    </location>
</feature>
<dbReference type="Pfam" id="PF00528">
    <property type="entry name" value="BPD_transp_1"/>
    <property type="match status" value="1"/>
</dbReference>
<keyword evidence="4 7" id="KW-0812">Transmembrane</keyword>
<evidence type="ECO:0000256" key="6">
    <source>
        <dbReference type="ARBA" id="ARBA00023136"/>
    </source>
</evidence>
<dbReference type="Gene3D" id="1.10.3720.10">
    <property type="entry name" value="MetI-like"/>
    <property type="match status" value="1"/>
</dbReference>
<keyword evidence="2 7" id="KW-0813">Transport</keyword>
<dbReference type="GO" id="GO:0055085">
    <property type="term" value="P:transmembrane transport"/>
    <property type="evidence" value="ECO:0007669"/>
    <property type="project" value="InterPro"/>
</dbReference>
<dbReference type="PANTHER" id="PTHR43744">
    <property type="entry name" value="ABC TRANSPORTER PERMEASE PROTEIN MG189-RELATED-RELATED"/>
    <property type="match status" value="1"/>
</dbReference>
<evidence type="ECO:0000313" key="10">
    <source>
        <dbReference type="Proteomes" id="UP000293142"/>
    </source>
</evidence>
<evidence type="ECO:0000256" key="7">
    <source>
        <dbReference type="RuleBase" id="RU363032"/>
    </source>
</evidence>
<feature type="transmembrane region" description="Helical" evidence="7">
    <location>
        <begin position="135"/>
        <end position="157"/>
    </location>
</feature>